<dbReference type="InterPro" id="IPR011009">
    <property type="entry name" value="Kinase-like_dom_sf"/>
</dbReference>
<organism evidence="2 3">
    <name type="scientific">Hypothenemus hampei</name>
    <name type="common">Coffee berry borer</name>
    <dbReference type="NCBI Taxonomy" id="57062"/>
    <lineage>
        <taxon>Eukaryota</taxon>
        <taxon>Metazoa</taxon>
        <taxon>Ecdysozoa</taxon>
        <taxon>Arthropoda</taxon>
        <taxon>Hexapoda</taxon>
        <taxon>Insecta</taxon>
        <taxon>Pterygota</taxon>
        <taxon>Neoptera</taxon>
        <taxon>Endopterygota</taxon>
        <taxon>Coleoptera</taxon>
        <taxon>Polyphaga</taxon>
        <taxon>Cucujiformia</taxon>
        <taxon>Curculionidae</taxon>
        <taxon>Scolytinae</taxon>
        <taxon>Hypothenemus</taxon>
    </lineage>
</organism>
<dbReference type="AlphaFoldDB" id="A0ABD1FAT2"/>
<dbReference type="InterPro" id="IPR004119">
    <property type="entry name" value="EcKL"/>
</dbReference>
<proteinExistence type="predicted"/>
<dbReference type="SMART" id="SM00587">
    <property type="entry name" value="CHK"/>
    <property type="match status" value="1"/>
</dbReference>
<accession>A0ABD1FAT2</accession>
<name>A0ABD1FAT2_HYPHA</name>
<gene>
    <name evidence="2" type="ORF">ABEB36_002986</name>
</gene>
<dbReference type="PANTHER" id="PTHR11012">
    <property type="entry name" value="PROTEIN KINASE-LIKE DOMAIN-CONTAINING"/>
    <property type="match status" value="1"/>
</dbReference>
<dbReference type="Proteomes" id="UP001566132">
    <property type="component" value="Unassembled WGS sequence"/>
</dbReference>
<sequence length="406" mass="47560">MTKTMQLNLLKIDYYQKVLERIFKIQDCEVTFSNKYEIADHYGSDIVFIDVKGKNWDGKTNKYHLVVKSGPTDVKIRQHLPIVDAFNAEINVFNQLIPRFHKLQIEKGLELFGSTANCYHATMTGQLEIMIMENLTAKGYTVHNKTSPLDINHIKLVIKAYAEWHALSFALKDQYPNDYLQIAENFRFSAWRKFIQGGFGQILNICQKDFYKWLKEIGEVELLEQHKSKLHNNDVVTVLIRLMEETNKESVILHGDCWNNNFMFRYEGGCPVAVTLLDFQMTSVNSPVIDLSHFIYAVASEHELKHLKELLEFYYEHLSIYLELLHTDIDKVFPKELFRTHWKQYSVHGACMCLGILLFSFVEKDCNVDFTDREKLANEILPKLLKNSEYKNRILQVAKSFLEFEF</sequence>
<keyword evidence="3" id="KW-1185">Reference proteome</keyword>
<dbReference type="Pfam" id="PF02958">
    <property type="entry name" value="EcKL"/>
    <property type="match status" value="1"/>
</dbReference>
<evidence type="ECO:0000259" key="1">
    <source>
        <dbReference type="SMART" id="SM00587"/>
    </source>
</evidence>
<dbReference type="InterPro" id="IPR015897">
    <property type="entry name" value="CHK_kinase-like"/>
</dbReference>
<dbReference type="Gene3D" id="3.90.1200.10">
    <property type="match status" value="1"/>
</dbReference>
<dbReference type="EMBL" id="JBDJPC010000002">
    <property type="protein sequence ID" value="KAL1513592.1"/>
    <property type="molecule type" value="Genomic_DNA"/>
</dbReference>
<evidence type="ECO:0000313" key="2">
    <source>
        <dbReference type="EMBL" id="KAL1513592.1"/>
    </source>
</evidence>
<dbReference type="PANTHER" id="PTHR11012:SF30">
    <property type="entry name" value="PROTEIN KINASE-LIKE DOMAIN-CONTAINING"/>
    <property type="match status" value="1"/>
</dbReference>
<reference evidence="2 3" key="1">
    <citation type="submission" date="2024-05" db="EMBL/GenBank/DDBJ databases">
        <title>Genetic variation in Jamaican populations of the coffee berry borer (Hypothenemus hampei).</title>
        <authorList>
            <person name="Errbii M."/>
            <person name="Myrie A."/>
        </authorList>
    </citation>
    <scope>NUCLEOTIDE SEQUENCE [LARGE SCALE GENOMIC DNA]</scope>
    <source>
        <strain evidence="2">JA-Hopewell-2020-01-JO</strain>
        <tissue evidence="2">Whole body</tissue>
    </source>
</reference>
<evidence type="ECO:0000313" key="3">
    <source>
        <dbReference type="Proteomes" id="UP001566132"/>
    </source>
</evidence>
<feature type="domain" description="CHK kinase-like" evidence="1">
    <location>
        <begin position="130"/>
        <end position="324"/>
    </location>
</feature>
<protein>
    <recommendedName>
        <fullName evidence="1">CHK kinase-like domain-containing protein</fullName>
    </recommendedName>
</protein>
<comment type="caution">
    <text evidence="2">The sequence shown here is derived from an EMBL/GenBank/DDBJ whole genome shotgun (WGS) entry which is preliminary data.</text>
</comment>
<dbReference type="SUPFAM" id="SSF56112">
    <property type="entry name" value="Protein kinase-like (PK-like)"/>
    <property type="match status" value="1"/>
</dbReference>